<organism evidence="2 3">
    <name type="scientific">Chryseobacterium camelliae</name>
    <dbReference type="NCBI Taxonomy" id="1265445"/>
    <lineage>
        <taxon>Bacteria</taxon>
        <taxon>Pseudomonadati</taxon>
        <taxon>Bacteroidota</taxon>
        <taxon>Flavobacteriia</taxon>
        <taxon>Flavobacteriales</taxon>
        <taxon>Weeksellaceae</taxon>
        <taxon>Chryseobacterium group</taxon>
        <taxon>Chryseobacterium</taxon>
    </lineage>
</organism>
<evidence type="ECO:0000256" key="1">
    <source>
        <dbReference type="SAM" id="MobiDB-lite"/>
    </source>
</evidence>
<accession>A0ABU0TIQ7</accession>
<reference evidence="2 3" key="1">
    <citation type="submission" date="2023-07" db="EMBL/GenBank/DDBJ databases">
        <title>Functional and genomic diversity of the sorghum phyllosphere microbiome.</title>
        <authorList>
            <person name="Shade A."/>
        </authorList>
    </citation>
    <scope>NUCLEOTIDE SEQUENCE [LARGE SCALE GENOMIC DNA]</scope>
    <source>
        <strain evidence="2 3">SORGH_AS_1064</strain>
    </source>
</reference>
<evidence type="ECO:0000313" key="2">
    <source>
        <dbReference type="EMBL" id="MDQ1096934.1"/>
    </source>
</evidence>
<sequence length="61" mass="7139">MSSNFKIKAICEYCRNDFIAKTTTTKYKFSSRAYKARKREQKIQACSDQRGNHKIEHGIAH</sequence>
<feature type="region of interest" description="Disordered" evidence="1">
    <location>
        <begin position="40"/>
        <end position="61"/>
    </location>
</feature>
<proteinExistence type="predicted"/>
<gene>
    <name evidence="2" type="ORF">QE404_002081</name>
</gene>
<evidence type="ECO:0000313" key="3">
    <source>
        <dbReference type="Proteomes" id="UP001225072"/>
    </source>
</evidence>
<name>A0ABU0TIQ7_9FLAO</name>
<comment type="caution">
    <text evidence="2">The sequence shown here is derived from an EMBL/GenBank/DDBJ whole genome shotgun (WGS) entry which is preliminary data.</text>
</comment>
<dbReference type="Proteomes" id="UP001225072">
    <property type="component" value="Unassembled WGS sequence"/>
</dbReference>
<keyword evidence="3" id="KW-1185">Reference proteome</keyword>
<protein>
    <submittedName>
        <fullName evidence="2">Uncharacterized protein</fullName>
    </submittedName>
</protein>
<dbReference type="EMBL" id="JAUTAL010000001">
    <property type="protein sequence ID" value="MDQ1096934.1"/>
    <property type="molecule type" value="Genomic_DNA"/>
</dbReference>
<feature type="compositionally biased region" description="Basic and acidic residues" evidence="1">
    <location>
        <begin position="50"/>
        <end position="61"/>
    </location>
</feature>